<protein>
    <recommendedName>
        <fullName evidence="1">IrrE N-terminal-like domain-containing protein</fullName>
    </recommendedName>
</protein>
<dbReference type="Proteomes" id="UP000003489">
    <property type="component" value="Unassembled WGS sequence"/>
</dbReference>
<dbReference type="AlphaFoldDB" id="B9AEK9"/>
<evidence type="ECO:0000313" key="2">
    <source>
        <dbReference type="EMBL" id="EEE41899.1"/>
    </source>
</evidence>
<reference evidence="2 3" key="2">
    <citation type="submission" date="2008-11" db="EMBL/GenBank/DDBJ databases">
        <title>Draft genome sequence of Methanobrevibacter smithii (DSM 2375).</title>
        <authorList>
            <person name="Sudarsanam P."/>
            <person name="Ley R."/>
            <person name="Guruge J."/>
            <person name="Turnbaugh P.J."/>
            <person name="Mahowald M."/>
            <person name="Liep D."/>
            <person name="Gordon J."/>
        </authorList>
    </citation>
    <scope>NUCLEOTIDE SEQUENCE [LARGE SCALE GENOMIC DNA]</scope>
    <source>
        <strain evidence="2 3">DSM 2375</strain>
    </source>
</reference>
<dbReference type="PANTHER" id="PTHR43236:SF2">
    <property type="entry name" value="BLL0069 PROTEIN"/>
    <property type="match status" value="1"/>
</dbReference>
<name>B9AEK9_METSM</name>
<dbReference type="PATRIC" id="fig|483214.13.peg.760"/>
<accession>B9AEK9</accession>
<dbReference type="Pfam" id="PF06114">
    <property type="entry name" value="Peptidase_M78"/>
    <property type="match status" value="1"/>
</dbReference>
<dbReference type="OrthoDB" id="78367at2157"/>
<dbReference type="InterPro" id="IPR010359">
    <property type="entry name" value="IrrE_HExxH"/>
</dbReference>
<dbReference type="RefSeq" id="WP_004035618.1">
    <property type="nucleotide sequence ID" value="NZ_DS996911.1"/>
</dbReference>
<proteinExistence type="predicted"/>
<dbReference type="InterPro" id="IPR052345">
    <property type="entry name" value="Rad_response_metalloprotease"/>
</dbReference>
<dbReference type="Gene3D" id="1.10.10.2910">
    <property type="match status" value="1"/>
</dbReference>
<reference evidence="2 3" key="1">
    <citation type="submission" date="2008-10" db="EMBL/GenBank/DDBJ databases">
        <authorList>
            <person name="Fulton L."/>
            <person name="Clifton S."/>
            <person name="Fulton B."/>
            <person name="Xu J."/>
            <person name="Minx P."/>
            <person name="Pepin K.H."/>
            <person name="Johnson M."/>
            <person name="Bhonagiri V."/>
            <person name="Nash W.E."/>
            <person name="Mardis E.R."/>
            <person name="Wilson R.K."/>
        </authorList>
    </citation>
    <scope>NUCLEOTIDE SEQUENCE [LARGE SCALE GENOMIC DNA]</scope>
    <source>
        <strain evidence="2 3">DSM 2375</strain>
    </source>
</reference>
<dbReference type="EMBL" id="ABYW01000006">
    <property type="protein sequence ID" value="EEE41899.1"/>
    <property type="molecule type" value="Genomic_DNA"/>
</dbReference>
<sequence length="382" mass="44594">MVSEAIINPAMMIWARRYAGFIEEYEELLPGYIKKHYKLWENGEKYPTWNQLRQVSNKYNVPTAFFFMETEPDFDDLPTLINFRKIDPDNYKNESPELIKEIRKSEHRREIYLDLLFELNEPIPKFEVIEESKSRRNVVKYIREKLGISLDEQKSWIRKNNSLDKEHYNFLNKWKEIIIEKMGILIFETDGVILGEMRGLCIFHEEIPIILLNGKDTTNGRIFSLFHELTHLLLGESAICENNELSDEEIFCNAVAGEFLVPADDLNNNAHIISTDSINGLSHLYGVSTHVILRRLYDTHNISHNEYNSRIETLKEFSTSKSKGSGGNYFNNVIKYNSESYCAIVLEAYENGIINSGEFSKFTNLKKKYIPDLQKRVYGGEQ</sequence>
<evidence type="ECO:0000313" key="3">
    <source>
        <dbReference type="Proteomes" id="UP000003489"/>
    </source>
</evidence>
<comment type="caution">
    <text evidence="2">The sequence shown here is derived from an EMBL/GenBank/DDBJ whole genome shotgun (WGS) entry which is preliminary data.</text>
</comment>
<gene>
    <name evidence="2" type="ORF">METSMIALI_00790</name>
</gene>
<organism evidence="2 3">
    <name type="scientific">Methanobrevibacter smithii DSM 2375</name>
    <dbReference type="NCBI Taxonomy" id="483214"/>
    <lineage>
        <taxon>Archaea</taxon>
        <taxon>Methanobacteriati</taxon>
        <taxon>Methanobacteriota</taxon>
        <taxon>Methanomada group</taxon>
        <taxon>Methanobacteria</taxon>
        <taxon>Methanobacteriales</taxon>
        <taxon>Methanobacteriaceae</taxon>
        <taxon>Methanobrevibacter</taxon>
    </lineage>
</organism>
<feature type="domain" description="IrrE N-terminal-like" evidence="1">
    <location>
        <begin position="180"/>
        <end position="296"/>
    </location>
</feature>
<dbReference type="HOGENOM" id="CLU_057454_1_0_2"/>
<evidence type="ECO:0000259" key="1">
    <source>
        <dbReference type="Pfam" id="PF06114"/>
    </source>
</evidence>
<dbReference type="PANTHER" id="PTHR43236">
    <property type="entry name" value="ANTITOXIN HIGA1"/>
    <property type="match status" value="1"/>
</dbReference>